<organism evidence="1 2">
    <name type="scientific">Haliea salexigens</name>
    <dbReference type="NCBI Taxonomy" id="287487"/>
    <lineage>
        <taxon>Bacteria</taxon>
        <taxon>Pseudomonadati</taxon>
        <taxon>Pseudomonadota</taxon>
        <taxon>Gammaproteobacteria</taxon>
        <taxon>Cellvibrionales</taxon>
        <taxon>Halieaceae</taxon>
        <taxon>Haliea</taxon>
    </lineage>
</organism>
<evidence type="ECO:0008006" key="3">
    <source>
        <dbReference type="Google" id="ProtNLM"/>
    </source>
</evidence>
<name>A0A3C1KUM6_9GAMM</name>
<accession>A0A3C1KUM6</accession>
<sequence>MGERVLAAHPAGESVHGPWTVATNTSHTETYSHVVNALWQGRMAVDESAGIMPCGVWSNRYRQSIFLRTRRPVQTPCAIIATGPFGDIKNYNGRDFYLSWYPAGLRVDSSAVEPPPLHTLNLPDPALLTSTVLDTLQSLLPWVGDIRAEMESSRVEGGWVFAAGRGELSDPAASLHKRSDYGVTRSGNYLSIDTGKYATAPWTARSLVQALCGELP</sequence>
<dbReference type="EMBL" id="DMND01000267">
    <property type="protein sequence ID" value="HAN29896.1"/>
    <property type="molecule type" value="Genomic_DNA"/>
</dbReference>
<evidence type="ECO:0000313" key="1">
    <source>
        <dbReference type="EMBL" id="HAN29896.1"/>
    </source>
</evidence>
<dbReference type="STRING" id="1121937.GCA_000423125_00940"/>
<reference evidence="1 2" key="1">
    <citation type="journal article" date="2018" name="Nat. Biotechnol.">
        <title>A standardized bacterial taxonomy based on genome phylogeny substantially revises the tree of life.</title>
        <authorList>
            <person name="Parks D.H."/>
            <person name="Chuvochina M."/>
            <person name="Waite D.W."/>
            <person name="Rinke C."/>
            <person name="Skarshewski A."/>
            <person name="Chaumeil P.A."/>
            <person name="Hugenholtz P."/>
        </authorList>
    </citation>
    <scope>NUCLEOTIDE SEQUENCE [LARGE SCALE GENOMIC DNA]</scope>
    <source>
        <strain evidence="1">UBA9158</strain>
    </source>
</reference>
<protein>
    <recommendedName>
        <fullName evidence="3">FAD dependent oxidoreductase domain-containing protein</fullName>
    </recommendedName>
</protein>
<dbReference type="AlphaFoldDB" id="A0A3C1KUM6"/>
<proteinExistence type="predicted"/>
<gene>
    <name evidence="1" type="ORF">DCP75_19690</name>
</gene>
<comment type="caution">
    <text evidence="1">The sequence shown here is derived from an EMBL/GenBank/DDBJ whole genome shotgun (WGS) entry which is preliminary data.</text>
</comment>
<evidence type="ECO:0000313" key="2">
    <source>
        <dbReference type="Proteomes" id="UP000259273"/>
    </source>
</evidence>
<dbReference type="Proteomes" id="UP000259273">
    <property type="component" value="Unassembled WGS sequence"/>
</dbReference>